<dbReference type="FunFam" id="3.40.50.2300:FF:000018">
    <property type="entry name" value="DNA-binding transcriptional regulator NtrC"/>
    <property type="match status" value="1"/>
</dbReference>
<dbReference type="InterPro" id="IPR002078">
    <property type="entry name" value="Sigma_54_int"/>
</dbReference>
<accession>A0A7C9KHG2</accession>
<evidence type="ECO:0000256" key="6">
    <source>
        <dbReference type="ARBA" id="ARBA00023159"/>
    </source>
</evidence>
<dbReference type="PANTHER" id="PTHR32071">
    <property type="entry name" value="TRANSCRIPTIONAL REGULATORY PROTEIN"/>
    <property type="match status" value="1"/>
</dbReference>
<protein>
    <submittedName>
        <fullName evidence="11">Response regulator</fullName>
    </submittedName>
</protein>
<dbReference type="PROSITE" id="PS50045">
    <property type="entry name" value="SIGMA54_INTERACT_4"/>
    <property type="match status" value="1"/>
</dbReference>
<dbReference type="InterPro" id="IPR027417">
    <property type="entry name" value="P-loop_NTPase"/>
</dbReference>
<dbReference type="Pfam" id="PF00158">
    <property type="entry name" value="Sigma54_activat"/>
    <property type="match status" value="1"/>
</dbReference>
<dbReference type="InterPro" id="IPR011006">
    <property type="entry name" value="CheY-like_superfamily"/>
</dbReference>
<organism evidence="11 12">
    <name type="scientific">Sandarakinorhabdus fusca</name>
    <dbReference type="NCBI Taxonomy" id="1439888"/>
    <lineage>
        <taxon>Bacteria</taxon>
        <taxon>Pseudomonadati</taxon>
        <taxon>Pseudomonadota</taxon>
        <taxon>Alphaproteobacteria</taxon>
        <taxon>Sphingomonadales</taxon>
        <taxon>Sphingosinicellaceae</taxon>
        <taxon>Sandarakinorhabdus</taxon>
    </lineage>
</organism>
<dbReference type="InterPro" id="IPR009057">
    <property type="entry name" value="Homeodomain-like_sf"/>
</dbReference>
<dbReference type="Gene3D" id="1.10.8.60">
    <property type="match status" value="1"/>
</dbReference>
<dbReference type="GO" id="GO:0005524">
    <property type="term" value="F:ATP binding"/>
    <property type="evidence" value="ECO:0007669"/>
    <property type="project" value="UniProtKB-KW"/>
</dbReference>
<evidence type="ECO:0000256" key="8">
    <source>
        <dbReference type="PROSITE-ProRule" id="PRU00169"/>
    </source>
</evidence>
<keyword evidence="3" id="KW-0067">ATP-binding</keyword>
<dbReference type="SUPFAM" id="SSF46689">
    <property type="entry name" value="Homeodomain-like"/>
    <property type="match status" value="1"/>
</dbReference>
<dbReference type="PROSITE" id="PS50110">
    <property type="entry name" value="RESPONSE_REGULATORY"/>
    <property type="match status" value="1"/>
</dbReference>
<dbReference type="Gene3D" id="3.40.50.2300">
    <property type="match status" value="1"/>
</dbReference>
<dbReference type="GO" id="GO:0000160">
    <property type="term" value="P:phosphorelay signal transduction system"/>
    <property type="evidence" value="ECO:0007669"/>
    <property type="project" value="UniProtKB-KW"/>
</dbReference>
<dbReference type="FunFam" id="1.10.10.60:FF:000165">
    <property type="entry name" value="Two-component system nitrogen regulation response regulator NtrX"/>
    <property type="match status" value="1"/>
</dbReference>
<dbReference type="AlphaFoldDB" id="A0A7C9KHG2"/>
<keyword evidence="7" id="KW-0804">Transcription</keyword>
<dbReference type="SMART" id="SM00382">
    <property type="entry name" value="AAA"/>
    <property type="match status" value="1"/>
</dbReference>
<dbReference type="CDD" id="cd00009">
    <property type="entry name" value="AAA"/>
    <property type="match status" value="1"/>
</dbReference>
<keyword evidence="2" id="KW-0547">Nucleotide-binding</keyword>
<name>A0A7C9KHG2_9SPHN</name>
<dbReference type="InterPro" id="IPR002197">
    <property type="entry name" value="HTH_Fis"/>
</dbReference>
<evidence type="ECO:0000259" key="9">
    <source>
        <dbReference type="PROSITE" id="PS50045"/>
    </source>
</evidence>
<evidence type="ECO:0000256" key="1">
    <source>
        <dbReference type="ARBA" id="ARBA00022553"/>
    </source>
</evidence>
<proteinExistence type="predicted"/>
<dbReference type="Gene3D" id="3.40.50.300">
    <property type="entry name" value="P-loop containing nucleotide triphosphate hydrolases"/>
    <property type="match status" value="1"/>
</dbReference>
<keyword evidence="5" id="KW-0805">Transcription regulation</keyword>
<dbReference type="Pfam" id="PF25601">
    <property type="entry name" value="AAA_lid_14"/>
    <property type="match status" value="1"/>
</dbReference>
<dbReference type="OrthoDB" id="9154941at2"/>
<evidence type="ECO:0000259" key="10">
    <source>
        <dbReference type="PROSITE" id="PS50110"/>
    </source>
</evidence>
<keyword evidence="1 8" id="KW-0597">Phosphoprotein</keyword>
<dbReference type="PANTHER" id="PTHR32071:SF17">
    <property type="entry name" value="TRANSCRIPTIONAL REGULATOR (NTRC FAMILY)"/>
    <property type="match status" value="1"/>
</dbReference>
<dbReference type="SMART" id="SM00448">
    <property type="entry name" value="REC"/>
    <property type="match status" value="1"/>
</dbReference>
<feature type="domain" description="Response regulatory" evidence="10">
    <location>
        <begin position="4"/>
        <end position="120"/>
    </location>
</feature>
<gene>
    <name evidence="11" type="ORF">F3168_04115</name>
</gene>
<keyword evidence="4" id="KW-0902">Two-component regulatory system</keyword>
<keyword evidence="12" id="KW-1185">Reference proteome</keyword>
<comment type="caution">
    <text evidence="11">The sequence shown here is derived from an EMBL/GenBank/DDBJ whole genome shotgun (WGS) entry which is preliminary data.</text>
</comment>
<feature type="domain" description="Sigma-54 factor interaction" evidence="9">
    <location>
        <begin position="142"/>
        <end position="367"/>
    </location>
</feature>
<dbReference type="InterPro" id="IPR003593">
    <property type="entry name" value="AAA+_ATPase"/>
</dbReference>
<reference evidence="11 12" key="1">
    <citation type="submission" date="2019-09" db="EMBL/GenBank/DDBJ databases">
        <title>Polymorphobacter sp. isolated from a lake in China.</title>
        <authorList>
            <person name="Liu Z."/>
        </authorList>
    </citation>
    <scope>NUCLEOTIDE SEQUENCE [LARGE SCALE GENOMIC DNA]</scope>
    <source>
        <strain evidence="11 12">D40P</strain>
    </source>
</reference>
<feature type="modified residue" description="4-aspartylphosphate" evidence="8">
    <location>
        <position position="53"/>
    </location>
</feature>
<dbReference type="Pfam" id="PF02954">
    <property type="entry name" value="HTH_8"/>
    <property type="match status" value="1"/>
</dbReference>
<sequence length="465" mass="51217">MAIDILIVDDEADIRAAISGILGDEGYDTRTANDSDSALAALAERRPSLVVLDVWLQGSRLDGIELLDEIKQRDPTLPVVVISGHGNIETAVAAIKRGAYDFIEKPFQAEQLLLVVQRATETERLKREFEALKERVGFDTELTGSSPLINSVRATLKRVAATGSRVLITGPAGSGKEVAGRLLHQWSSRAGSPFVVVSAARMTPERVEEALFGVEEGGHLVRSGLFEQAHGGTMFLDDVADMPMPTQAKILRVLTEQIFQRVGGSRWVRVDVRVISATSRDLVAEIAAGRFREDLYYRLNVVPVRLPALSERREDVAELVQYFLTRYAAERRVSPPRLSDDAIAALQTYDWPGNVRQLRNVVERTMILAPTDANGSIDITMLPAEVTAEPSRLVPGQAVRSIMGTPLREAREAFEREYLRAQIRRFSGNISRTAAFIGMERSALHRKLKALGLSDDAAEEVAPED</sequence>
<dbReference type="EMBL" id="WIOL01000001">
    <property type="protein sequence ID" value="MQT16441.1"/>
    <property type="molecule type" value="Genomic_DNA"/>
</dbReference>
<dbReference type="FunFam" id="3.40.50.300:FF:000006">
    <property type="entry name" value="DNA-binding transcriptional regulator NtrC"/>
    <property type="match status" value="1"/>
</dbReference>
<dbReference type="CDD" id="cd17550">
    <property type="entry name" value="REC_NtrX-like"/>
    <property type="match status" value="1"/>
</dbReference>
<dbReference type="InterPro" id="IPR058031">
    <property type="entry name" value="AAA_lid_NorR"/>
</dbReference>
<dbReference type="SUPFAM" id="SSF52172">
    <property type="entry name" value="CheY-like"/>
    <property type="match status" value="1"/>
</dbReference>
<dbReference type="SUPFAM" id="SSF52540">
    <property type="entry name" value="P-loop containing nucleoside triphosphate hydrolases"/>
    <property type="match status" value="1"/>
</dbReference>
<dbReference type="PRINTS" id="PR01590">
    <property type="entry name" value="HTHFIS"/>
</dbReference>
<dbReference type="Gene3D" id="1.10.10.60">
    <property type="entry name" value="Homeodomain-like"/>
    <property type="match status" value="1"/>
</dbReference>
<evidence type="ECO:0000256" key="4">
    <source>
        <dbReference type="ARBA" id="ARBA00023012"/>
    </source>
</evidence>
<evidence type="ECO:0000313" key="11">
    <source>
        <dbReference type="EMBL" id="MQT16441.1"/>
    </source>
</evidence>
<evidence type="ECO:0000256" key="3">
    <source>
        <dbReference type="ARBA" id="ARBA00022840"/>
    </source>
</evidence>
<dbReference type="Proteomes" id="UP000481327">
    <property type="component" value="Unassembled WGS sequence"/>
</dbReference>
<dbReference type="PROSITE" id="PS00688">
    <property type="entry name" value="SIGMA54_INTERACT_3"/>
    <property type="match status" value="1"/>
</dbReference>
<evidence type="ECO:0000256" key="2">
    <source>
        <dbReference type="ARBA" id="ARBA00022741"/>
    </source>
</evidence>
<keyword evidence="6" id="KW-0010">Activator</keyword>
<dbReference type="GO" id="GO:0006355">
    <property type="term" value="P:regulation of DNA-templated transcription"/>
    <property type="evidence" value="ECO:0007669"/>
    <property type="project" value="InterPro"/>
</dbReference>
<dbReference type="InterPro" id="IPR025944">
    <property type="entry name" value="Sigma_54_int_dom_CS"/>
</dbReference>
<evidence type="ECO:0000256" key="5">
    <source>
        <dbReference type="ARBA" id="ARBA00023015"/>
    </source>
</evidence>
<dbReference type="RefSeq" id="WP_152576838.1">
    <property type="nucleotide sequence ID" value="NZ_JAATJI010000001.1"/>
</dbReference>
<dbReference type="GO" id="GO:0043565">
    <property type="term" value="F:sequence-specific DNA binding"/>
    <property type="evidence" value="ECO:0007669"/>
    <property type="project" value="InterPro"/>
</dbReference>
<dbReference type="InterPro" id="IPR001789">
    <property type="entry name" value="Sig_transdc_resp-reg_receiver"/>
</dbReference>
<dbReference type="Pfam" id="PF00072">
    <property type="entry name" value="Response_reg"/>
    <property type="match status" value="1"/>
</dbReference>
<evidence type="ECO:0000313" key="12">
    <source>
        <dbReference type="Proteomes" id="UP000481327"/>
    </source>
</evidence>
<evidence type="ECO:0000256" key="7">
    <source>
        <dbReference type="ARBA" id="ARBA00023163"/>
    </source>
</evidence>